<keyword evidence="1" id="KW-0812">Transmembrane</keyword>
<evidence type="ECO:0008006" key="5">
    <source>
        <dbReference type="Google" id="ProtNLM"/>
    </source>
</evidence>
<reference evidence="3 4" key="2">
    <citation type="submission" date="2024-07" db="EMBL/GenBank/DDBJ databases">
        <authorList>
            <person name="Akdeniz Z."/>
        </authorList>
    </citation>
    <scope>NUCLEOTIDE SEQUENCE [LARGE SCALE GENOMIC DNA]</scope>
</reference>
<keyword evidence="1" id="KW-0472">Membrane</keyword>
<accession>A0AA86PHE2</accession>
<gene>
    <name evidence="2" type="ORF">HINF_LOCUS27260</name>
    <name evidence="3" type="ORF">HINF_LOCUS50928</name>
</gene>
<evidence type="ECO:0000313" key="2">
    <source>
        <dbReference type="EMBL" id="CAI9939615.1"/>
    </source>
</evidence>
<keyword evidence="4" id="KW-1185">Reference proteome</keyword>
<name>A0AA86PHE2_9EUKA</name>
<evidence type="ECO:0000313" key="3">
    <source>
        <dbReference type="EMBL" id="CAL6063550.1"/>
    </source>
</evidence>
<dbReference type="EMBL" id="CATOUU010000666">
    <property type="protein sequence ID" value="CAI9939615.1"/>
    <property type="molecule type" value="Genomic_DNA"/>
</dbReference>
<feature type="transmembrane region" description="Helical" evidence="1">
    <location>
        <begin position="552"/>
        <end position="574"/>
    </location>
</feature>
<proteinExistence type="predicted"/>
<keyword evidence="1" id="KW-1133">Transmembrane helix</keyword>
<reference evidence="2" key="1">
    <citation type="submission" date="2023-06" db="EMBL/GenBank/DDBJ databases">
        <authorList>
            <person name="Kurt Z."/>
        </authorList>
    </citation>
    <scope>NUCLEOTIDE SEQUENCE</scope>
</reference>
<comment type="caution">
    <text evidence="2">The sequence shown here is derived from an EMBL/GenBank/DDBJ whole genome shotgun (WGS) entry which is preliminary data.</text>
</comment>
<organism evidence="2">
    <name type="scientific">Hexamita inflata</name>
    <dbReference type="NCBI Taxonomy" id="28002"/>
    <lineage>
        <taxon>Eukaryota</taxon>
        <taxon>Metamonada</taxon>
        <taxon>Diplomonadida</taxon>
        <taxon>Hexamitidae</taxon>
        <taxon>Hexamitinae</taxon>
        <taxon>Hexamita</taxon>
    </lineage>
</organism>
<evidence type="ECO:0000313" key="4">
    <source>
        <dbReference type="Proteomes" id="UP001642409"/>
    </source>
</evidence>
<dbReference type="AlphaFoldDB" id="A0AA86PHE2"/>
<protein>
    <recommendedName>
        <fullName evidence="5">Transmembrane protein</fullName>
    </recommendedName>
</protein>
<dbReference type="Proteomes" id="UP001642409">
    <property type="component" value="Unassembled WGS sequence"/>
</dbReference>
<sequence>MLFTCVINDLLQNAKIELSDCYSPSTNIKILTLNEQRSFRIFLDPTKKKECSQLPRGVNVTIYATALIDGSSNFIPNSMIVYDFSYATTVGITVPCTQCSSDTYFSSDQVIITIESAIHYTRVVMGAVQTERGLQGNCFKQVSAIMDTNLIVLQTQQSGNCPQLISSGDPLLLKNVIGVDLYIIYENGDIDRYEKLTVGTQATTLPSPPSSTLETNYSIAITNIGAKAQLTSVQFIQLQLSFDNAAIPMIASVQTSTVVYSSFAGGFIDIQLQGQTTSAYIDIQVNDTIITVPGFTGKLSDYYNYQIFNVMMPDKYLVQVKGFSTTIPPQYVINQPFVQQSIAQPAREAIMTFTVDVELFGFQSGRYQLTCDMVTEKESCKENFARLLSTQDPNYQVNFQVLFYKNNALIAGTSSKISRITDSCVSSATGLIQTQSFDVEIFQNVNSKNCGLKVNQIVTAILNLTEYNVSTRQTIEHIMTFTGVKFDYKLVLPITNEQKQTLLNIMNKENEQYKIFELISFTVNGKIVEQVGIDAMFKNDLSEFDKNVKQCIIAVGVVSVVICAIMILIPIIVGKVKPIIEQKKKIKQRIVVASDDL</sequence>
<dbReference type="EMBL" id="CAXDID020000246">
    <property type="protein sequence ID" value="CAL6063550.1"/>
    <property type="molecule type" value="Genomic_DNA"/>
</dbReference>
<evidence type="ECO:0000256" key="1">
    <source>
        <dbReference type="SAM" id="Phobius"/>
    </source>
</evidence>